<reference evidence="2" key="1">
    <citation type="submission" date="2020-11" db="EMBL/GenBank/DDBJ databases">
        <authorList>
            <person name="Tran Van P."/>
        </authorList>
    </citation>
    <scope>NUCLEOTIDE SEQUENCE</scope>
</reference>
<name>A0A7R9M3N8_9ACAR</name>
<dbReference type="GO" id="GO:0032299">
    <property type="term" value="C:ribonuclease H2 complex"/>
    <property type="evidence" value="ECO:0007669"/>
    <property type="project" value="InterPro"/>
</dbReference>
<keyword evidence="3" id="KW-1185">Reference proteome</keyword>
<evidence type="ECO:0000313" key="3">
    <source>
        <dbReference type="Proteomes" id="UP000759131"/>
    </source>
</evidence>
<dbReference type="OrthoDB" id="6489649at2759"/>
<sequence>MAHKVIIVSAFNGWQSGHQLLPISVQTDPTDPHTKTQYLMDTSDNQLYESTLQTNKFQSFLVNNAVVSDGNYYVFTPMDVLFVVLPSLM</sequence>
<dbReference type="PANTHER" id="PTHR13383:SF11">
    <property type="entry name" value="RIBONUCLEASE H2 SUBUNIT B"/>
    <property type="match status" value="1"/>
</dbReference>
<feature type="domain" description="Rnh202 triple barrel" evidence="1">
    <location>
        <begin position="29"/>
        <end position="79"/>
    </location>
</feature>
<protein>
    <recommendedName>
        <fullName evidence="1">Rnh202 triple barrel domain-containing protein</fullName>
    </recommendedName>
</protein>
<dbReference type="EMBL" id="CAJPIZ010058915">
    <property type="protein sequence ID" value="CAG2123526.1"/>
    <property type="molecule type" value="Genomic_DNA"/>
</dbReference>
<feature type="non-terminal residue" evidence="2">
    <location>
        <position position="1"/>
    </location>
</feature>
<dbReference type="GO" id="GO:0005654">
    <property type="term" value="C:nucleoplasm"/>
    <property type="evidence" value="ECO:0007669"/>
    <property type="project" value="TreeGrafter"/>
</dbReference>
<dbReference type="Pfam" id="PF17745">
    <property type="entry name" value="Ydr279_N"/>
    <property type="match status" value="1"/>
</dbReference>
<dbReference type="GO" id="GO:0006401">
    <property type="term" value="P:RNA catabolic process"/>
    <property type="evidence" value="ECO:0007669"/>
    <property type="project" value="TreeGrafter"/>
</dbReference>
<dbReference type="InterPro" id="IPR040456">
    <property type="entry name" value="RNase_H2_suB"/>
</dbReference>
<dbReference type="Proteomes" id="UP000759131">
    <property type="component" value="Unassembled WGS sequence"/>
</dbReference>
<dbReference type="InterPro" id="IPR041195">
    <property type="entry name" value="Rnh202_N"/>
</dbReference>
<evidence type="ECO:0000313" key="2">
    <source>
        <dbReference type="EMBL" id="CAD7651650.1"/>
    </source>
</evidence>
<accession>A0A7R9M3N8</accession>
<dbReference type="Gene3D" id="2.20.25.530">
    <property type="match status" value="1"/>
</dbReference>
<dbReference type="EMBL" id="OC913490">
    <property type="protein sequence ID" value="CAD7651650.1"/>
    <property type="molecule type" value="Genomic_DNA"/>
</dbReference>
<gene>
    <name evidence="2" type="ORF">OSB1V03_LOCUS23471</name>
</gene>
<dbReference type="AlphaFoldDB" id="A0A7R9M3N8"/>
<evidence type="ECO:0000259" key="1">
    <source>
        <dbReference type="Pfam" id="PF17745"/>
    </source>
</evidence>
<organism evidence="2">
    <name type="scientific">Medioppia subpectinata</name>
    <dbReference type="NCBI Taxonomy" id="1979941"/>
    <lineage>
        <taxon>Eukaryota</taxon>
        <taxon>Metazoa</taxon>
        <taxon>Ecdysozoa</taxon>
        <taxon>Arthropoda</taxon>
        <taxon>Chelicerata</taxon>
        <taxon>Arachnida</taxon>
        <taxon>Acari</taxon>
        <taxon>Acariformes</taxon>
        <taxon>Sarcoptiformes</taxon>
        <taxon>Oribatida</taxon>
        <taxon>Brachypylina</taxon>
        <taxon>Oppioidea</taxon>
        <taxon>Oppiidae</taxon>
        <taxon>Medioppia</taxon>
    </lineage>
</organism>
<dbReference type="PANTHER" id="PTHR13383">
    <property type="entry name" value="RIBONUCLEASE H2 SUBUNIT B"/>
    <property type="match status" value="1"/>
</dbReference>
<proteinExistence type="predicted"/>